<dbReference type="Proteomes" id="UP000467841">
    <property type="component" value="Unassembled WGS sequence"/>
</dbReference>
<gene>
    <name evidence="14" type="ORF">MERR_LOCUS26870</name>
    <name evidence="15" type="ORF">MERR_LOCUS41015</name>
</gene>
<dbReference type="InterPro" id="IPR003591">
    <property type="entry name" value="Leu-rich_rpt_typical-subtyp"/>
</dbReference>
<dbReference type="Pfam" id="PF08263">
    <property type="entry name" value="LRRNT_2"/>
    <property type="match status" value="2"/>
</dbReference>
<evidence type="ECO:0000256" key="12">
    <source>
        <dbReference type="SAM" id="SignalP"/>
    </source>
</evidence>
<dbReference type="EMBL" id="CACVBM020001550">
    <property type="protein sequence ID" value="CAA7053779.1"/>
    <property type="molecule type" value="Genomic_DNA"/>
</dbReference>
<dbReference type="AlphaFoldDB" id="A0A6D2L2M5"/>
<keyword evidence="11" id="KW-0325">Glycoprotein</keyword>
<evidence type="ECO:0000256" key="10">
    <source>
        <dbReference type="ARBA" id="ARBA00023170"/>
    </source>
</evidence>
<dbReference type="FunFam" id="3.80.10.10:FF:000095">
    <property type="entry name" value="LRR receptor-like serine/threonine-protein kinase GSO1"/>
    <property type="match status" value="1"/>
</dbReference>
<feature type="domain" description="Leucine-rich repeat-containing N-terminal plant-type" evidence="13">
    <location>
        <begin position="34"/>
        <end position="57"/>
    </location>
</feature>
<evidence type="ECO:0000313" key="16">
    <source>
        <dbReference type="Proteomes" id="UP000467841"/>
    </source>
</evidence>
<evidence type="ECO:0000259" key="13">
    <source>
        <dbReference type="Pfam" id="PF08263"/>
    </source>
</evidence>
<evidence type="ECO:0000256" key="4">
    <source>
        <dbReference type="ARBA" id="ARBA00022614"/>
    </source>
</evidence>
<comment type="subcellular location">
    <subcellularLocation>
        <location evidence="1">Cell membrane</location>
        <topology evidence="1">Single-pass type I membrane protein</topology>
    </subcellularLocation>
</comment>
<proteinExistence type="inferred from homology"/>
<dbReference type="InterPro" id="IPR013210">
    <property type="entry name" value="LRR_N_plant-typ"/>
</dbReference>
<dbReference type="PANTHER" id="PTHR48061:SF46">
    <property type="entry name" value="LEUCINE-RICH REPEAT-CONTAINING N-TERMINAL PLANT-TYPE DOMAIN-CONTAINING PROTEIN"/>
    <property type="match status" value="1"/>
</dbReference>
<dbReference type="Pfam" id="PF00560">
    <property type="entry name" value="LRR_1"/>
    <property type="match status" value="8"/>
</dbReference>
<comment type="similarity">
    <text evidence="2">Belongs to the RLP family.</text>
</comment>
<reference evidence="15 16" key="1">
    <citation type="submission" date="2020-01" db="EMBL/GenBank/DDBJ databases">
        <authorList>
            <person name="Mishra B."/>
        </authorList>
    </citation>
    <scope>NUCLEOTIDE SEQUENCE [LARGE SCALE GENOMIC DNA]</scope>
</reference>
<dbReference type="Pfam" id="PF13855">
    <property type="entry name" value="LRR_8"/>
    <property type="match status" value="2"/>
</dbReference>
<keyword evidence="9" id="KW-0472">Membrane</keyword>
<dbReference type="PANTHER" id="PTHR48061">
    <property type="entry name" value="LEUCINE-RICH REPEAT RECEPTOR PROTEIN KINASE EMS1-LIKE-RELATED"/>
    <property type="match status" value="1"/>
</dbReference>
<dbReference type="Gene3D" id="3.80.10.10">
    <property type="entry name" value="Ribonuclease Inhibitor"/>
    <property type="match status" value="2"/>
</dbReference>
<evidence type="ECO:0000256" key="1">
    <source>
        <dbReference type="ARBA" id="ARBA00004251"/>
    </source>
</evidence>
<dbReference type="OrthoDB" id="1911164at2759"/>
<keyword evidence="4" id="KW-0433">Leucine-rich repeat</keyword>
<keyword evidence="3" id="KW-1003">Cell membrane</keyword>
<feature type="chain" id="PRO_5033535860" description="Leucine-rich repeat-containing N-terminal plant-type domain-containing protein" evidence="12">
    <location>
        <begin position="21"/>
        <end position="868"/>
    </location>
</feature>
<dbReference type="SMART" id="SM00369">
    <property type="entry name" value="LRR_TYP"/>
    <property type="match status" value="8"/>
</dbReference>
<keyword evidence="8" id="KW-1133">Transmembrane helix</keyword>
<dbReference type="InterPro" id="IPR046956">
    <property type="entry name" value="RLP23-like"/>
</dbReference>
<dbReference type="Pfam" id="PF13516">
    <property type="entry name" value="LRR_6"/>
    <property type="match status" value="1"/>
</dbReference>
<keyword evidence="10" id="KW-0675">Receptor</keyword>
<name>A0A6D2L2M5_9BRAS</name>
<evidence type="ECO:0000256" key="5">
    <source>
        <dbReference type="ARBA" id="ARBA00022692"/>
    </source>
</evidence>
<dbReference type="EMBL" id="CACVBM020001215">
    <property type="protein sequence ID" value="CAA7039635.1"/>
    <property type="molecule type" value="Genomic_DNA"/>
</dbReference>
<dbReference type="GO" id="GO:0005886">
    <property type="term" value="C:plasma membrane"/>
    <property type="evidence" value="ECO:0007669"/>
    <property type="project" value="UniProtKB-SubCell"/>
</dbReference>
<dbReference type="InterPro" id="IPR001611">
    <property type="entry name" value="Leu-rich_rpt"/>
</dbReference>
<dbReference type="SUPFAM" id="SSF52058">
    <property type="entry name" value="L domain-like"/>
    <property type="match status" value="2"/>
</dbReference>
<dbReference type="InterPro" id="IPR032675">
    <property type="entry name" value="LRR_dom_sf"/>
</dbReference>
<evidence type="ECO:0000256" key="8">
    <source>
        <dbReference type="ARBA" id="ARBA00022989"/>
    </source>
</evidence>
<feature type="signal peptide" evidence="12">
    <location>
        <begin position="1"/>
        <end position="20"/>
    </location>
</feature>
<evidence type="ECO:0000256" key="3">
    <source>
        <dbReference type="ARBA" id="ARBA00022475"/>
    </source>
</evidence>
<evidence type="ECO:0000256" key="7">
    <source>
        <dbReference type="ARBA" id="ARBA00022737"/>
    </source>
</evidence>
<accession>A0A6D2L2M5</accession>
<evidence type="ECO:0000256" key="9">
    <source>
        <dbReference type="ARBA" id="ARBA00023136"/>
    </source>
</evidence>
<keyword evidence="7" id="KW-0677">Repeat</keyword>
<organism evidence="15 16">
    <name type="scientific">Microthlaspi erraticum</name>
    <dbReference type="NCBI Taxonomy" id="1685480"/>
    <lineage>
        <taxon>Eukaryota</taxon>
        <taxon>Viridiplantae</taxon>
        <taxon>Streptophyta</taxon>
        <taxon>Embryophyta</taxon>
        <taxon>Tracheophyta</taxon>
        <taxon>Spermatophyta</taxon>
        <taxon>Magnoliopsida</taxon>
        <taxon>eudicotyledons</taxon>
        <taxon>Gunneridae</taxon>
        <taxon>Pentapetalae</taxon>
        <taxon>rosids</taxon>
        <taxon>malvids</taxon>
        <taxon>Brassicales</taxon>
        <taxon>Brassicaceae</taxon>
        <taxon>Coluteocarpeae</taxon>
        <taxon>Microthlaspi</taxon>
    </lineage>
</organism>
<protein>
    <recommendedName>
        <fullName evidence="13">Leucine-rich repeat-containing N-terminal plant-type domain-containing protein</fullName>
    </recommendedName>
</protein>
<keyword evidence="6 12" id="KW-0732">Signal</keyword>
<keyword evidence="5" id="KW-0812">Transmembrane</keyword>
<evidence type="ECO:0000256" key="11">
    <source>
        <dbReference type="ARBA" id="ARBA00023180"/>
    </source>
</evidence>
<evidence type="ECO:0000313" key="14">
    <source>
        <dbReference type="EMBL" id="CAA7039635.1"/>
    </source>
</evidence>
<dbReference type="FunFam" id="3.80.10.10:FF:000041">
    <property type="entry name" value="LRR receptor-like serine/threonine-protein kinase ERECTA"/>
    <property type="match status" value="1"/>
</dbReference>
<evidence type="ECO:0000313" key="15">
    <source>
        <dbReference type="EMBL" id="CAA7053779.1"/>
    </source>
</evidence>
<sequence length="868" mass="97247">MSFFLRIILLFFFSFSSVLNTFSSLTRNLCRPVQKDALLEFKKEFEIRNTGEFQDWDVYGLLVSINFISYPKTESWTNNSDCCNWDGITCDDESGEAIGLDLSGSNLHGNFKPNSSHFRLQHLRDLNLAHNNFTASPIPARLHTLKRLETLNLSRSSFSGPIPKEILHLTSGSIPFSLGNCSCLTSLCFTGNNLVGEIPSSFSNLNNLIYLKAGSNRLTGNFPVALLNLTKLSYLNLYSNDFTGTLPPNITLLFNLEDFDASKNSFVGSLPFTFFTNPSLSSIFLDDNQLNGRLDFGNMSTPSYLKEFSIAGNNLRGPIPRSISKLVNLELLDISHLNSQVQVDFGIFSHLKSLHTLYLSGNHVSGTNMSSNSHHPSQLSHVYLSGCGIVEFPEFTRTKQDMKVLDLSDNKIKSHVPAWLWTLPKLEYVDLSNNDLTGFEEGSTKHGLNPNTESSSLKHFIGSNNNFSGEIPSFICSFHSLRNLNLSNNNFSGSLPCCLGIHKRRNHLPETIFDNLRSFDVGHNQLVGKLTRSFMSFSILEVFNIESNKIRDTFPFWLSSLHKLQVLNLRSNAFYGPIHQTRFPTLRIIDISHNHFNGTLPSDFFLNWRAMSSADEVQNYMGDEQGEYYDSMVLMNKGVEMEMQFISTIYTAIDFSGNKIQGEIPRSIGLLKELVVLNLSHNAFTGHIPSSMANMIELESLDLSQNNLSGEIPQELGVLSFLAYMNFSHNQLVGPVPGATQFRRQNCSSFEGNLGLFGSSLDEDCKDIHSPTSQQYETPEPQEEEKEDEEMFIWIAAMIGFVPVKLTMALRVVGGPFGTNMGVDHFDDGTHVGGVQSIVTGFIQNELTFLRLVYINEQNETTEVTHGE</sequence>
<keyword evidence="16" id="KW-1185">Reference proteome</keyword>
<feature type="domain" description="Leucine-rich repeat-containing N-terminal plant-type" evidence="13">
    <location>
        <begin position="68"/>
        <end position="91"/>
    </location>
</feature>
<evidence type="ECO:0000256" key="6">
    <source>
        <dbReference type="ARBA" id="ARBA00022729"/>
    </source>
</evidence>
<evidence type="ECO:0000256" key="2">
    <source>
        <dbReference type="ARBA" id="ARBA00009592"/>
    </source>
</evidence>